<dbReference type="InterPro" id="IPR027417">
    <property type="entry name" value="P-loop_NTPase"/>
</dbReference>
<dbReference type="PANTHER" id="PTHR10046">
    <property type="entry name" value="ATP DEPENDENT LON PROTEASE FAMILY MEMBER"/>
    <property type="match status" value="1"/>
</dbReference>
<dbReference type="Pfam" id="PF20436">
    <property type="entry name" value="LonB_AAA-LID"/>
    <property type="match status" value="1"/>
</dbReference>
<dbReference type="InterPro" id="IPR046843">
    <property type="entry name" value="LonB_AAA-LID"/>
</dbReference>
<evidence type="ECO:0000313" key="4">
    <source>
        <dbReference type="EMBL" id="UYM17352.1"/>
    </source>
</evidence>
<dbReference type="EMBL" id="CP103300">
    <property type="protein sequence ID" value="UYM17352.1"/>
    <property type="molecule type" value="Genomic_DNA"/>
</dbReference>
<dbReference type="InterPro" id="IPR020568">
    <property type="entry name" value="Ribosomal_Su5_D2-typ_SF"/>
</dbReference>
<dbReference type="InterPro" id="IPR041699">
    <property type="entry name" value="AAA_32"/>
</dbReference>
<gene>
    <name evidence="4" type="ORF">NX720_05375</name>
</gene>
<comment type="similarity">
    <text evidence="2">Belongs to the peptidase S16 family.</text>
</comment>
<evidence type="ECO:0000256" key="1">
    <source>
        <dbReference type="ARBA" id="ARBA00022670"/>
    </source>
</evidence>
<organism evidence="4 5">
    <name type="scientific">Endozoicomonas euniceicola</name>
    <dbReference type="NCBI Taxonomy" id="1234143"/>
    <lineage>
        <taxon>Bacteria</taxon>
        <taxon>Pseudomonadati</taxon>
        <taxon>Pseudomonadota</taxon>
        <taxon>Gammaproteobacteria</taxon>
        <taxon>Oceanospirillales</taxon>
        <taxon>Endozoicomonadaceae</taxon>
        <taxon>Endozoicomonas</taxon>
    </lineage>
</organism>
<keyword evidence="5" id="KW-1185">Reference proteome</keyword>
<dbReference type="SUPFAM" id="SSF52540">
    <property type="entry name" value="P-loop containing nucleoside triphosphate hydrolases"/>
    <property type="match status" value="1"/>
</dbReference>
<accession>A0ABY6GX41</accession>
<evidence type="ECO:0000259" key="3">
    <source>
        <dbReference type="PROSITE" id="PS51786"/>
    </source>
</evidence>
<dbReference type="InterPro" id="IPR014721">
    <property type="entry name" value="Ribsml_uS5_D2-typ_fold_subgr"/>
</dbReference>
<evidence type="ECO:0000313" key="5">
    <source>
        <dbReference type="Proteomes" id="UP001163255"/>
    </source>
</evidence>
<dbReference type="InterPro" id="IPR046844">
    <property type="entry name" value="Lon-like_helical"/>
</dbReference>
<keyword evidence="2" id="KW-0378">Hydrolase</keyword>
<dbReference type="Pfam" id="PF13654">
    <property type="entry name" value="AAA_32"/>
    <property type="match status" value="1"/>
</dbReference>
<proteinExistence type="inferred from homology"/>
<dbReference type="Pfam" id="PF05362">
    <property type="entry name" value="Lon_C"/>
    <property type="match status" value="1"/>
</dbReference>
<dbReference type="InterPro" id="IPR027065">
    <property type="entry name" value="Lon_Prtase"/>
</dbReference>
<comment type="catalytic activity">
    <reaction evidence="2">
        <text>Hydrolysis of proteins in presence of ATP.</text>
        <dbReference type="EC" id="3.4.21.53"/>
    </reaction>
</comment>
<feature type="domain" description="Lon proteolytic" evidence="3">
    <location>
        <begin position="562"/>
        <end position="757"/>
    </location>
</feature>
<keyword evidence="2" id="KW-0720">Serine protease</keyword>
<dbReference type="SUPFAM" id="SSF54211">
    <property type="entry name" value="Ribosomal protein S5 domain 2-like"/>
    <property type="match status" value="1"/>
</dbReference>
<sequence length="792" mass="88778">MKKLKLSTNQLIAKQPVKELGFKSTDELENYVGILGQERATSAIQFGVAMHRSGYNIYVMGESGTGRMSYLRKYLETEAKRQSPPDDWAYINHFDNTREPKVLRLPAGHGNKLQKHFDGFVDNLLLTFPAAFENPTYQQRKSLIEREFNKRYDQTIDEIEQEALKRDIALYREQGSLSFTPMQKGKAMDETEFAQLPDKKRTKFNNDIGELETMLNESLVELPQWKRESNEKLQKLNQNTIDQALEPLLKPLRKEYNNQKNVLEYFEAVKQHLHRSVIDLLADDRAMESKEDSTKRAALIELYAPNLVVAQEENGAAPVIYESHPSYKNLFGRIEYASEMGALVTNYRQICPGSLHQANGGYLLLDANKLLEEPFVWEALKRALKEQQLKIESPYAELGMLNTITLNPEVIPLNVKIILVGSRDIYYVLQQLDPDFHEMFRVLVDFDDRIVRDPDSVQAFSQLLKNRADDEGYPPLTASAVSRMVEQSSRMAEHQREMSAKIGDLFDLLAESDFIRRTGRGRKINHEHVDRAIAAKAERTGRVSKQILDEMLEGSILIDSEGEKVGKINGLTVLTIGDTSFGSPARITAAVYPGSQGVVDIEREVQLGQAIHSKGVMIISGYLGNKYAQKFPLAISASLAMEQSYGYIDGDSASLAELCCLISALTDTPIKQSFAVTGSMNQYGEVQAIGGANEKIEGFFDLCAARGLTGDQGVIIPAANVRNLMLHQKVVDAVRAKQFSVYAVNHAEEALELLTGCKPGSLNSKGDYTKGSLNFKVVNRLKEISELSKEGN</sequence>
<name>A0ABY6GX41_9GAMM</name>
<dbReference type="PROSITE" id="PS51786">
    <property type="entry name" value="LON_PROTEOLYTIC"/>
    <property type="match status" value="1"/>
</dbReference>
<dbReference type="Gene3D" id="3.30.230.10">
    <property type="match status" value="1"/>
</dbReference>
<dbReference type="InterPro" id="IPR008269">
    <property type="entry name" value="Lon_proteolytic"/>
</dbReference>
<evidence type="ECO:0000256" key="2">
    <source>
        <dbReference type="PROSITE-ProRule" id="PRU01122"/>
    </source>
</evidence>
<dbReference type="PRINTS" id="PR00830">
    <property type="entry name" value="ENDOLAPTASE"/>
</dbReference>
<protein>
    <recommendedName>
        <fullName evidence="2">endopeptidase La</fullName>
        <ecNumber evidence="2">3.4.21.53</ecNumber>
    </recommendedName>
</protein>
<dbReference type="RefSeq" id="WP_262599904.1">
    <property type="nucleotide sequence ID" value="NZ_CP103300.1"/>
</dbReference>
<feature type="active site" evidence="2">
    <location>
        <position position="695"/>
    </location>
</feature>
<dbReference type="Pfam" id="PF20437">
    <property type="entry name" value="LonC_helical"/>
    <property type="match status" value="1"/>
</dbReference>
<reference evidence="4" key="1">
    <citation type="submission" date="2022-10" db="EMBL/GenBank/DDBJ databases">
        <title>Completed Genome Sequence of two octocoral isolated bacterium, Endozoicomonas euniceicola EF212T and Endozoicomonas gorgoniicola PS125T.</title>
        <authorList>
            <person name="Chiou Y.-J."/>
            <person name="Chen Y.-H."/>
        </authorList>
    </citation>
    <scope>NUCLEOTIDE SEQUENCE</scope>
    <source>
        <strain evidence="4">EF212</strain>
    </source>
</reference>
<feature type="active site" evidence="2">
    <location>
        <position position="652"/>
    </location>
</feature>
<keyword evidence="1 2" id="KW-0645">Protease</keyword>
<dbReference type="Gene3D" id="1.10.8.60">
    <property type="match status" value="1"/>
</dbReference>
<dbReference type="EC" id="3.4.21.53" evidence="2"/>
<dbReference type="Gene3D" id="3.40.50.300">
    <property type="entry name" value="P-loop containing nucleotide triphosphate hydrolases"/>
    <property type="match status" value="2"/>
</dbReference>
<dbReference type="Proteomes" id="UP001163255">
    <property type="component" value="Chromosome"/>
</dbReference>